<sequence>MWDEFRIFRMSIKYPRHTLRGCRSCCRKVCLGVGIWVPSRCATGLVASLHFSSIHRTKQEDWLGSNHSGGVARRVGRSQWLATFDPINLPSPEALQVKSQSLHRHRPLCPLDGR</sequence>
<proteinExistence type="predicted"/>
<dbReference type="Proteomes" id="UP000324748">
    <property type="component" value="Unassembled WGS sequence"/>
</dbReference>
<organism evidence="1 2">
    <name type="scientific">Puccinia graminis f. sp. tritici</name>
    <dbReference type="NCBI Taxonomy" id="56615"/>
    <lineage>
        <taxon>Eukaryota</taxon>
        <taxon>Fungi</taxon>
        <taxon>Dikarya</taxon>
        <taxon>Basidiomycota</taxon>
        <taxon>Pucciniomycotina</taxon>
        <taxon>Pucciniomycetes</taxon>
        <taxon>Pucciniales</taxon>
        <taxon>Pucciniaceae</taxon>
        <taxon>Puccinia</taxon>
    </lineage>
</organism>
<evidence type="ECO:0000313" key="2">
    <source>
        <dbReference type="Proteomes" id="UP000324748"/>
    </source>
</evidence>
<name>A0A5B0MA05_PUCGR</name>
<keyword evidence="2" id="KW-1185">Reference proteome</keyword>
<evidence type="ECO:0000313" key="1">
    <source>
        <dbReference type="EMBL" id="KAA1073146.1"/>
    </source>
</evidence>
<dbReference type="EMBL" id="VSWC01000158">
    <property type="protein sequence ID" value="KAA1073146.1"/>
    <property type="molecule type" value="Genomic_DNA"/>
</dbReference>
<reference evidence="1 2" key="1">
    <citation type="submission" date="2019-05" db="EMBL/GenBank/DDBJ databases">
        <title>Emergence of the Ug99 lineage of the wheat stem rust pathogen through somatic hybridization.</title>
        <authorList>
            <person name="Li F."/>
            <person name="Upadhyaya N.M."/>
            <person name="Sperschneider J."/>
            <person name="Matny O."/>
            <person name="Nguyen-Phuc H."/>
            <person name="Mago R."/>
            <person name="Raley C."/>
            <person name="Miller M.E."/>
            <person name="Silverstein K.A.T."/>
            <person name="Henningsen E."/>
            <person name="Hirsch C.D."/>
            <person name="Visser B."/>
            <person name="Pretorius Z.A."/>
            <person name="Steffenson B.J."/>
            <person name="Schwessinger B."/>
            <person name="Dodds P.N."/>
            <person name="Figueroa M."/>
        </authorList>
    </citation>
    <scope>NUCLEOTIDE SEQUENCE [LARGE SCALE GENOMIC DNA]</scope>
    <source>
        <strain evidence="1">21-0</strain>
    </source>
</reference>
<comment type="caution">
    <text evidence="1">The sequence shown here is derived from an EMBL/GenBank/DDBJ whole genome shotgun (WGS) entry which is preliminary data.</text>
</comment>
<dbReference type="AlphaFoldDB" id="A0A5B0MA05"/>
<protein>
    <submittedName>
        <fullName evidence="1">Uncharacterized protein</fullName>
    </submittedName>
</protein>
<gene>
    <name evidence="1" type="ORF">PGT21_001355</name>
</gene>
<accession>A0A5B0MA05</accession>